<reference evidence="1 2" key="1">
    <citation type="journal article" date="2018" name="Nat. Ecol. Evol.">
        <title>Pezizomycetes genomes reveal the molecular basis of ectomycorrhizal truffle lifestyle.</title>
        <authorList>
            <person name="Murat C."/>
            <person name="Payen T."/>
            <person name="Noel B."/>
            <person name="Kuo A."/>
            <person name="Morin E."/>
            <person name="Chen J."/>
            <person name="Kohler A."/>
            <person name="Krizsan K."/>
            <person name="Balestrini R."/>
            <person name="Da Silva C."/>
            <person name="Montanini B."/>
            <person name="Hainaut M."/>
            <person name="Levati E."/>
            <person name="Barry K.W."/>
            <person name="Belfiori B."/>
            <person name="Cichocki N."/>
            <person name="Clum A."/>
            <person name="Dockter R.B."/>
            <person name="Fauchery L."/>
            <person name="Guy J."/>
            <person name="Iotti M."/>
            <person name="Le Tacon F."/>
            <person name="Lindquist E.A."/>
            <person name="Lipzen A."/>
            <person name="Malagnac F."/>
            <person name="Mello A."/>
            <person name="Molinier V."/>
            <person name="Miyauchi S."/>
            <person name="Poulain J."/>
            <person name="Riccioni C."/>
            <person name="Rubini A."/>
            <person name="Sitrit Y."/>
            <person name="Splivallo R."/>
            <person name="Traeger S."/>
            <person name="Wang M."/>
            <person name="Zifcakova L."/>
            <person name="Wipf D."/>
            <person name="Zambonelli A."/>
            <person name="Paolocci F."/>
            <person name="Nowrousian M."/>
            <person name="Ottonello S."/>
            <person name="Baldrian P."/>
            <person name="Spatafora J.W."/>
            <person name="Henrissat B."/>
            <person name="Nagy L.G."/>
            <person name="Aury J.M."/>
            <person name="Wincker P."/>
            <person name="Grigoriev I.V."/>
            <person name="Bonfante P."/>
            <person name="Martin F.M."/>
        </authorList>
    </citation>
    <scope>NUCLEOTIDE SEQUENCE [LARGE SCALE GENOMIC DNA]</scope>
    <source>
        <strain evidence="1 2">120613-1</strain>
    </source>
</reference>
<organism evidence="1 2">
    <name type="scientific">Choiromyces venosus 120613-1</name>
    <dbReference type="NCBI Taxonomy" id="1336337"/>
    <lineage>
        <taxon>Eukaryota</taxon>
        <taxon>Fungi</taxon>
        <taxon>Dikarya</taxon>
        <taxon>Ascomycota</taxon>
        <taxon>Pezizomycotina</taxon>
        <taxon>Pezizomycetes</taxon>
        <taxon>Pezizales</taxon>
        <taxon>Tuberaceae</taxon>
        <taxon>Choiromyces</taxon>
    </lineage>
</organism>
<proteinExistence type="predicted"/>
<gene>
    <name evidence="1" type="ORF">L873DRAFT_1848854</name>
</gene>
<sequence>MVSGLEGLYFKDEKKSFTDLGLVEDDKDMVTEGIDICHESKITVGQVLSTLEFGIHLGSELVDSLDLVQDLELVEKGRMGLFRMEDICFYDEVRYRKDSGGDS</sequence>
<dbReference type="AlphaFoldDB" id="A0A3N4IWY4"/>
<keyword evidence="2" id="KW-1185">Reference proteome</keyword>
<evidence type="ECO:0000313" key="1">
    <source>
        <dbReference type="EMBL" id="RPA90325.1"/>
    </source>
</evidence>
<evidence type="ECO:0000313" key="2">
    <source>
        <dbReference type="Proteomes" id="UP000276215"/>
    </source>
</evidence>
<dbReference type="EMBL" id="ML120530">
    <property type="protein sequence ID" value="RPA90325.1"/>
    <property type="molecule type" value="Genomic_DNA"/>
</dbReference>
<dbReference type="Proteomes" id="UP000276215">
    <property type="component" value="Unassembled WGS sequence"/>
</dbReference>
<accession>A0A3N4IWY4</accession>
<protein>
    <submittedName>
        <fullName evidence="1">Uncharacterized protein</fullName>
    </submittedName>
</protein>
<name>A0A3N4IWY4_9PEZI</name>